<keyword evidence="1" id="KW-0175">Coiled coil</keyword>
<proteinExistence type="predicted"/>
<name>A0AB74UAQ6_9GAMM</name>
<organism evidence="2">
    <name type="scientific">Salinicola endophyticus</name>
    <dbReference type="NCBI Taxonomy" id="1949083"/>
    <lineage>
        <taxon>Bacteria</taxon>
        <taxon>Pseudomonadati</taxon>
        <taxon>Pseudomonadota</taxon>
        <taxon>Gammaproteobacteria</taxon>
        <taxon>Oceanospirillales</taxon>
        <taxon>Halomonadaceae</taxon>
        <taxon>Salinicola</taxon>
    </lineage>
</organism>
<sequence length="608" mass="68069">MLITGKRPRAVATAPLQSLAQGAMFWRPDQIEDSAWLDHLPWIFWLLEASQPQRCVTLGARFGSPHAAFCQGLGRLGLSAESLLVAEGPQAEELQAKADRRYGGFARHLQMPPHRAAKQIEADSVDILALDLEPTDPDMDELLERWIPRLSHQGVVLIPGISRHESGCLAHHYYAGLQNRYRSVTFHHGDGLGVLVVGEAPAELVETLLNRWAAPTAARTVREVFARLGRGCVDQALAEKQAQRLRETASRLDHVAREREEQSANLSNLQQTLREREEALAELEADKLHLAENVSDTHGQLQALQLELTQAQTDLYDVEQKLTASEGQRQTLERTLAQKENQLQKRFEELAALTAVAEKRDAECQELKTALEHAKLKANHKTVDQTARITALEAELRQKDENIATRFNELAILTRMLESRDSEIASLNAALAEAKRAANRNARPAEAAPAVSSREKAIPSVVEPVAVKPEPEPMASAKPSPQPGVRAASAASRWAIGHFPFGAERDKRKERRRLRRKRLEAVAEIEASEWFDAQWYLERYPDIARDPDYGKNPALHYLKFGGFEGRNPSPYFDSAAYLEVYPDVEMTGINPLLHFIRDGIKENREPMP</sequence>
<accession>A0AB74UAQ6</accession>
<evidence type="ECO:0000313" key="2">
    <source>
        <dbReference type="EMBL" id="XCJ78018.1"/>
    </source>
</evidence>
<gene>
    <name evidence="2" type="ORF">ABV408_11230</name>
</gene>
<feature type="coiled-coil region" evidence="1">
    <location>
        <begin position="252"/>
        <end position="349"/>
    </location>
</feature>
<evidence type="ECO:0008006" key="3">
    <source>
        <dbReference type="Google" id="ProtNLM"/>
    </source>
</evidence>
<reference evidence="2" key="1">
    <citation type="submission" date="2024-06" db="EMBL/GenBank/DDBJ databases">
        <title>Complete genome of Salinicola endophyticus HNIBRBA4755.</title>
        <authorList>
            <person name="Shin S.Y."/>
            <person name="Kang H."/>
            <person name="Song J."/>
        </authorList>
    </citation>
    <scope>NUCLEOTIDE SEQUENCE</scope>
    <source>
        <strain evidence="2">HNIBRBA4755</strain>
    </source>
</reference>
<dbReference type="AlphaFoldDB" id="A0AB74UAQ6"/>
<dbReference type="RefSeq" id="WP_353979040.1">
    <property type="nucleotide sequence ID" value="NZ_CP159578.1"/>
</dbReference>
<dbReference type="Gene3D" id="1.20.5.340">
    <property type="match status" value="1"/>
</dbReference>
<protein>
    <recommendedName>
        <fullName evidence="3">Chromosome partition protein Smc</fullName>
    </recommendedName>
</protein>
<dbReference type="EMBL" id="CP159578">
    <property type="protein sequence ID" value="XCJ78018.1"/>
    <property type="molecule type" value="Genomic_DNA"/>
</dbReference>
<evidence type="ECO:0000256" key="1">
    <source>
        <dbReference type="SAM" id="Coils"/>
    </source>
</evidence>